<proteinExistence type="predicted"/>
<dbReference type="Proteomes" id="UP000627984">
    <property type="component" value="Unassembled WGS sequence"/>
</dbReference>
<dbReference type="AlphaFoldDB" id="A0AA37F6U2"/>
<comment type="caution">
    <text evidence="2">The sequence shown here is derived from an EMBL/GenBank/DDBJ whole genome shotgun (WGS) entry which is preliminary data.</text>
</comment>
<reference evidence="2" key="1">
    <citation type="journal article" date="2014" name="Int. J. Syst. Evol. Microbiol.">
        <title>Complete genome sequence of Corynebacterium casei LMG S-19264T (=DSM 44701T), isolated from a smear-ripened cheese.</title>
        <authorList>
            <consortium name="US DOE Joint Genome Institute (JGI-PGF)"/>
            <person name="Walter F."/>
            <person name="Albersmeier A."/>
            <person name="Kalinowski J."/>
            <person name="Ruckert C."/>
        </authorList>
    </citation>
    <scope>NUCLEOTIDE SEQUENCE</scope>
    <source>
        <strain evidence="2">JCM 3093</strain>
    </source>
</reference>
<feature type="region of interest" description="Disordered" evidence="1">
    <location>
        <begin position="1"/>
        <end position="55"/>
    </location>
</feature>
<gene>
    <name evidence="2" type="ORF">GCM10010126_52720</name>
</gene>
<name>A0AA37F6U2_9ACTN</name>
<evidence type="ECO:0000313" key="3">
    <source>
        <dbReference type="Proteomes" id="UP000627984"/>
    </source>
</evidence>
<accession>A0AA37F6U2</accession>
<organism evidence="2 3">
    <name type="scientific">Planomonospora parontospora</name>
    <dbReference type="NCBI Taxonomy" id="58119"/>
    <lineage>
        <taxon>Bacteria</taxon>
        <taxon>Bacillati</taxon>
        <taxon>Actinomycetota</taxon>
        <taxon>Actinomycetes</taxon>
        <taxon>Streptosporangiales</taxon>
        <taxon>Streptosporangiaceae</taxon>
        <taxon>Planomonospora</taxon>
    </lineage>
</organism>
<feature type="compositionally biased region" description="Basic residues" evidence="1">
    <location>
        <begin position="17"/>
        <end position="27"/>
    </location>
</feature>
<evidence type="ECO:0000313" key="2">
    <source>
        <dbReference type="EMBL" id="GGK86921.1"/>
    </source>
</evidence>
<reference evidence="2" key="2">
    <citation type="submission" date="2022-09" db="EMBL/GenBank/DDBJ databases">
        <authorList>
            <person name="Sun Q."/>
            <person name="Ohkuma M."/>
        </authorList>
    </citation>
    <scope>NUCLEOTIDE SEQUENCE</scope>
    <source>
        <strain evidence="2">JCM 3093</strain>
    </source>
</reference>
<dbReference type="EMBL" id="BMQD01000018">
    <property type="protein sequence ID" value="GGK86921.1"/>
    <property type="molecule type" value="Genomic_DNA"/>
</dbReference>
<evidence type="ECO:0000256" key="1">
    <source>
        <dbReference type="SAM" id="MobiDB-lite"/>
    </source>
</evidence>
<protein>
    <submittedName>
        <fullName evidence="2">Uncharacterized protein</fullName>
    </submittedName>
</protein>
<sequence length="55" mass="5584">MTRATVFLQGAAGSVGRLKRNGPRRRPVAGSAPVRGGPGGRASRTGAKGIRSARV</sequence>